<dbReference type="OrthoDB" id="3058629at2759"/>
<organism evidence="1 2">
    <name type="scientific">Jaapia argillacea MUCL 33604</name>
    <dbReference type="NCBI Taxonomy" id="933084"/>
    <lineage>
        <taxon>Eukaryota</taxon>
        <taxon>Fungi</taxon>
        <taxon>Dikarya</taxon>
        <taxon>Basidiomycota</taxon>
        <taxon>Agaricomycotina</taxon>
        <taxon>Agaricomycetes</taxon>
        <taxon>Agaricomycetidae</taxon>
        <taxon>Jaapiales</taxon>
        <taxon>Jaapiaceae</taxon>
        <taxon>Jaapia</taxon>
    </lineage>
</organism>
<gene>
    <name evidence="1" type="ORF">JAAARDRAFT_47364</name>
</gene>
<dbReference type="EMBL" id="KL197718">
    <property type="protein sequence ID" value="KDQ58263.1"/>
    <property type="molecule type" value="Genomic_DNA"/>
</dbReference>
<dbReference type="HOGENOM" id="CLU_1896508_0_0_1"/>
<evidence type="ECO:0000313" key="2">
    <source>
        <dbReference type="Proteomes" id="UP000027265"/>
    </source>
</evidence>
<keyword evidence="2" id="KW-1185">Reference proteome</keyword>
<dbReference type="InParanoid" id="A0A067PTW9"/>
<reference evidence="2" key="1">
    <citation type="journal article" date="2014" name="Proc. Natl. Acad. Sci. U.S.A.">
        <title>Extensive sampling of basidiomycete genomes demonstrates inadequacy of the white-rot/brown-rot paradigm for wood decay fungi.</title>
        <authorList>
            <person name="Riley R."/>
            <person name="Salamov A.A."/>
            <person name="Brown D.W."/>
            <person name="Nagy L.G."/>
            <person name="Floudas D."/>
            <person name="Held B.W."/>
            <person name="Levasseur A."/>
            <person name="Lombard V."/>
            <person name="Morin E."/>
            <person name="Otillar R."/>
            <person name="Lindquist E.A."/>
            <person name="Sun H."/>
            <person name="LaButti K.M."/>
            <person name="Schmutz J."/>
            <person name="Jabbour D."/>
            <person name="Luo H."/>
            <person name="Baker S.E."/>
            <person name="Pisabarro A.G."/>
            <person name="Walton J.D."/>
            <person name="Blanchette R.A."/>
            <person name="Henrissat B."/>
            <person name="Martin F."/>
            <person name="Cullen D."/>
            <person name="Hibbett D.S."/>
            <person name="Grigoriev I.V."/>
        </authorList>
    </citation>
    <scope>NUCLEOTIDE SEQUENCE [LARGE SCALE GENOMIC DNA]</scope>
    <source>
        <strain evidence="2">MUCL 33604</strain>
    </source>
</reference>
<sequence>MSGHSEDQEEHSVIRTEEPVVAKPGSFVITWGVHMNKLVSEIGPDWIHWTLHDADYRDSREFKDDADAYLKYLGENPGETVFPFGNKYLGKGLNEFDDPGYLRWCCEEEWTAEKYPEWHKLTLQLLQMRYPARK</sequence>
<accession>A0A067PTW9</accession>
<dbReference type="Proteomes" id="UP000027265">
    <property type="component" value="Unassembled WGS sequence"/>
</dbReference>
<proteinExistence type="predicted"/>
<name>A0A067PTW9_9AGAM</name>
<protein>
    <submittedName>
        <fullName evidence="1">Uncharacterized protein</fullName>
    </submittedName>
</protein>
<dbReference type="AlphaFoldDB" id="A0A067PTW9"/>
<evidence type="ECO:0000313" key="1">
    <source>
        <dbReference type="EMBL" id="KDQ58263.1"/>
    </source>
</evidence>